<sequence length="194" mass="21219">VDADRKVVMWAYPSTSGDGTPDRLLIYNYEENRFSEAPYAVHCLGSILSPAITINGMNSYFSFIKDANIPFDSKFWLGGAPMNGVITDANKKVAAFNSTALDATIETGEIDFEDVFFIKQLRPIIEQALGTVTAKLKTRLDDNDNYASVSVATGANGLADLRATGRYHKLRLELTGEHQGLRGCKFDAVQTGGR</sequence>
<proteinExistence type="predicted"/>
<name>A0A0F8Z8X3_9ZZZZ</name>
<accession>A0A0F8Z8X3</accession>
<gene>
    <name evidence="1" type="ORF">LCGC14_2725370</name>
</gene>
<dbReference type="EMBL" id="LAZR01049198">
    <property type="protein sequence ID" value="KKK90208.1"/>
    <property type="molecule type" value="Genomic_DNA"/>
</dbReference>
<dbReference type="AlphaFoldDB" id="A0A0F8Z8X3"/>
<reference evidence="1" key="1">
    <citation type="journal article" date="2015" name="Nature">
        <title>Complex archaea that bridge the gap between prokaryotes and eukaryotes.</title>
        <authorList>
            <person name="Spang A."/>
            <person name="Saw J.H."/>
            <person name="Jorgensen S.L."/>
            <person name="Zaremba-Niedzwiedzka K."/>
            <person name="Martijn J."/>
            <person name="Lind A.E."/>
            <person name="van Eijk R."/>
            <person name="Schleper C."/>
            <person name="Guy L."/>
            <person name="Ettema T.J."/>
        </authorList>
    </citation>
    <scope>NUCLEOTIDE SEQUENCE</scope>
</reference>
<comment type="caution">
    <text evidence="1">The sequence shown here is derived from an EMBL/GenBank/DDBJ whole genome shotgun (WGS) entry which is preliminary data.</text>
</comment>
<organism evidence="1">
    <name type="scientific">marine sediment metagenome</name>
    <dbReference type="NCBI Taxonomy" id="412755"/>
    <lineage>
        <taxon>unclassified sequences</taxon>
        <taxon>metagenomes</taxon>
        <taxon>ecological metagenomes</taxon>
    </lineage>
</organism>
<evidence type="ECO:0000313" key="1">
    <source>
        <dbReference type="EMBL" id="KKK90208.1"/>
    </source>
</evidence>
<feature type="non-terminal residue" evidence="1">
    <location>
        <position position="1"/>
    </location>
</feature>
<protein>
    <submittedName>
        <fullName evidence="1">Uncharacterized protein</fullName>
    </submittedName>
</protein>